<dbReference type="Pfam" id="PF14541">
    <property type="entry name" value="TAXi_C"/>
    <property type="match status" value="1"/>
</dbReference>
<name>J3LWT5_ORYBR</name>
<protein>
    <recommendedName>
        <fullName evidence="1">Xylanase inhibitor C-terminal domain-containing protein</fullName>
    </recommendedName>
</protein>
<feature type="domain" description="Xylanase inhibitor C-terminal" evidence="1">
    <location>
        <begin position="36"/>
        <end position="85"/>
    </location>
</feature>
<evidence type="ECO:0000313" key="3">
    <source>
        <dbReference type="Proteomes" id="UP000006038"/>
    </source>
</evidence>
<dbReference type="HOGENOM" id="CLU_1941344_0_0_1"/>
<dbReference type="InterPro" id="IPR032799">
    <property type="entry name" value="TAXi_C"/>
</dbReference>
<evidence type="ECO:0000313" key="2">
    <source>
        <dbReference type="EnsemblPlants" id="OB04G16100.1"/>
    </source>
</evidence>
<reference evidence="2" key="1">
    <citation type="journal article" date="2013" name="Nat. Commun.">
        <title>Whole-genome sequencing of Oryza brachyantha reveals mechanisms underlying Oryza genome evolution.</title>
        <authorList>
            <person name="Chen J."/>
            <person name="Huang Q."/>
            <person name="Gao D."/>
            <person name="Wang J."/>
            <person name="Lang Y."/>
            <person name="Liu T."/>
            <person name="Li B."/>
            <person name="Bai Z."/>
            <person name="Luis Goicoechea J."/>
            <person name="Liang C."/>
            <person name="Chen C."/>
            <person name="Zhang W."/>
            <person name="Sun S."/>
            <person name="Liao Y."/>
            <person name="Zhang X."/>
            <person name="Yang L."/>
            <person name="Song C."/>
            <person name="Wang M."/>
            <person name="Shi J."/>
            <person name="Liu G."/>
            <person name="Liu J."/>
            <person name="Zhou H."/>
            <person name="Zhou W."/>
            <person name="Yu Q."/>
            <person name="An N."/>
            <person name="Chen Y."/>
            <person name="Cai Q."/>
            <person name="Wang B."/>
            <person name="Liu B."/>
            <person name="Min J."/>
            <person name="Huang Y."/>
            <person name="Wu H."/>
            <person name="Li Z."/>
            <person name="Zhang Y."/>
            <person name="Yin Y."/>
            <person name="Song W."/>
            <person name="Jiang J."/>
            <person name="Jackson S.A."/>
            <person name="Wing R.A."/>
            <person name="Wang J."/>
            <person name="Chen M."/>
        </authorList>
    </citation>
    <scope>NUCLEOTIDE SEQUENCE [LARGE SCALE GENOMIC DNA]</scope>
    <source>
        <strain evidence="2">cv. IRGC 101232</strain>
    </source>
</reference>
<dbReference type="EnsemblPlants" id="OB04G16100.1">
    <property type="protein sequence ID" value="OB04G16100.1"/>
    <property type="gene ID" value="OB04G16100"/>
</dbReference>
<evidence type="ECO:0000259" key="1">
    <source>
        <dbReference type="Pfam" id="PF14541"/>
    </source>
</evidence>
<organism evidence="2">
    <name type="scientific">Oryza brachyantha</name>
    <name type="common">malo sina</name>
    <dbReference type="NCBI Taxonomy" id="4533"/>
    <lineage>
        <taxon>Eukaryota</taxon>
        <taxon>Viridiplantae</taxon>
        <taxon>Streptophyta</taxon>
        <taxon>Embryophyta</taxon>
        <taxon>Tracheophyta</taxon>
        <taxon>Spermatophyta</taxon>
        <taxon>Magnoliopsida</taxon>
        <taxon>Liliopsida</taxon>
        <taxon>Poales</taxon>
        <taxon>Poaceae</taxon>
        <taxon>BOP clade</taxon>
        <taxon>Oryzoideae</taxon>
        <taxon>Oryzeae</taxon>
        <taxon>Oryzinae</taxon>
        <taxon>Oryza</taxon>
    </lineage>
</organism>
<dbReference type="STRING" id="4533.J3LWT5"/>
<keyword evidence="3" id="KW-1185">Reference proteome</keyword>
<proteinExistence type="predicted"/>
<dbReference type="Gramene" id="OB04G16100.1">
    <property type="protein sequence ID" value="OB04G16100.1"/>
    <property type="gene ID" value="OB04G16100"/>
</dbReference>
<dbReference type="Gene3D" id="2.40.70.10">
    <property type="entry name" value="Acid Proteases"/>
    <property type="match status" value="1"/>
</dbReference>
<dbReference type="SUPFAM" id="SSF50630">
    <property type="entry name" value="Acid proteases"/>
    <property type="match status" value="1"/>
</dbReference>
<sequence length="130" mass="14853">MMEKLQSLPTLLKFIFVLNLGVHNYLEQWIGFPEISLGTEAIGDGFPKITFKFEGELTLEIYPYDYFFEFEDNQYCVGFQDASKDVGMGEDGVILGVWTTDLIDVELSCSHTWRNAPLFYGDRSPPSFLS</sequence>
<dbReference type="Proteomes" id="UP000006038">
    <property type="component" value="Chromosome 4"/>
</dbReference>
<dbReference type="InterPro" id="IPR021109">
    <property type="entry name" value="Peptidase_aspartic_dom_sf"/>
</dbReference>
<reference evidence="2" key="2">
    <citation type="submission" date="2013-04" db="UniProtKB">
        <authorList>
            <consortium name="EnsemblPlants"/>
        </authorList>
    </citation>
    <scope>IDENTIFICATION</scope>
</reference>
<accession>J3LWT5</accession>
<dbReference type="AlphaFoldDB" id="J3LWT5"/>